<organism evidence="5 6">
    <name type="scientific">Streptomyces graminofaciens</name>
    <dbReference type="NCBI Taxonomy" id="68212"/>
    <lineage>
        <taxon>Bacteria</taxon>
        <taxon>Bacillati</taxon>
        <taxon>Actinomycetota</taxon>
        <taxon>Actinomycetes</taxon>
        <taxon>Kitasatosporales</taxon>
        <taxon>Streptomycetaceae</taxon>
        <taxon>Streptomyces</taxon>
    </lineage>
</organism>
<evidence type="ECO:0000313" key="6">
    <source>
        <dbReference type="Proteomes" id="UP001321542"/>
    </source>
</evidence>
<evidence type="ECO:0000313" key="5">
    <source>
        <dbReference type="EMBL" id="BBC31503.1"/>
    </source>
</evidence>
<dbReference type="InterPro" id="IPR037069">
    <property type="entry name" value="AcylCoA_DH/ox_N_sf"/>
</dbReference>
<dbReference type="PANTHER" id="PTHR43884">
    <property type="entry name" value="ACYL-COA DEHYDROGENASE"/>
    <property type="match status" value="1"/>
</dbReference>
<keyword evidence="1" id="KW-0285">Flavoprotein</keyword>
<keyword evidence="3" id="KW-0560">Oxidoreductase</keyword>
<accession>A0ABM7F6F3</accession>
<dbReference type="InterPro" id="IPR046373">
    <property type="entry name" value="Acyl-CoA_Oxase/DH_mid-dom_sf"/>
</dbReference>
<evidence type="ECO:0000256" key="1">
    <source>
        <dbReference type="ARBA" id="ARBA00022630"/>
    </source>
</evidence>
<reference evidence="5 6" key="2">
    <citation type="journal article" date="2023" name="ChemBioChem">
        <title>Acyltransferase Domain Exchange between Two Independent Type I Polyketide Synthases in the Same Producer Strain of Macrolide Antibiotics.</title>
        <authorList>
            <person name="Kudo F."/>
            <person name="Kishikawa K."/>
            <person name="Tsuboi K."/>
            <person name="Kido T."/>
            <person name="Usui T."/>
            <person name="Hashimoto J."/>
            <person name="Shin-Ya K."/>
            <person name="Miyanaga A."/>
            <person name="Eguchi T."/>
        </authorList>
    </citation>
    <scope>NUCLEOTIDE SEQUENCE [LARGE SCALE GENOMIC DNA]</scope>
    <source>
        <strain evidence="5 6">A-8890</strain>
    </source>
</reference>
<evidence type="ECO:0000256" key="3">
    <source>
        <dbReference type="ARBA" id="ARBA00023002"/>
    </source>
</evidence>
<name>A0ABM7F6F3_9ACTN</name>
<evidence type="ECO:0000259" key="4">
    <source>
        <dbReference type="Pfam" id="PF02770"/>
    </source>
</evidence>
<dbReference type="Pfam" id="PF02770">
    <property type="entry name" value="Acyl-CoA_dh_M"/>
    <property type="match status" value="1"/>
</dbReference>
<dbReference type="Proteomes" id="UP001321542">
    <property type="component" value="Chromosome"/>
</dbReference>
<protein>
    <recommendedName>
        <fullName evidence="4">Acyl-CoA oxidase/dehydrogenase middle domain-containing protein</fullName>
    </recommendedName>
</protein>
<sequence>MAMRFLEAERETLKKLLPGLDDRLAALPREERERPQGPALTLFKEAGGAGLVVPSEHRGLGASAVEAVRIQRAVGARSPSLAVATTMHHFSVAGLIQAYEVTKGLEWMLLEAVADQRLLMASGFAEGRSGQSILASSITARQDGEDIVLNGSKKPCSLSASMDLLTASVMLDTDGGPQLAVAVVPAATAGLSVHPFWGATALAGAESDEVRLEDVRVPPDMVVRTEFGADGSLDRIQTVGFIWFELMMAASYLGMASALAELVLDREKGDVAERARILVELEAAMGGIVGAAAALDSGAAVGQAELLQSLVCRFSVQDTIDRVVPRCLEALGGMSYVSGDDTAYLAACAAALKFHPPSRAWSAAALCTAFTGGPLVLG</sequence>
<dbReference type="SUPFAM" id="SSF56645">
    <property type="entry name" value="Acyl-CoA dehydrogenase NM domain-like"/>
    <property type="match status" value="1"/>
</dbReference>
<dbReference type="Gene3D" id="2.40.110.10">
    <property type="entry name" value="Butyryl-CoA Dehydrogenase, subunit A, domain 2"/>
    <property type="match status" value="1"/>
</dbReference>
<keyword evidence="6" id="KW-1185">Reference proteome</keyword>
<dbReference type="SUPFAM" id="SSF47203">
    <property type="entry name" value="Acyl-CoA dehydrogenase C-terminal domain-like"/>
    <property type="match status" value="1"/>
</dbReference>
<dbReference type="InterPro" id="IPR036250">
    <property type="entry name" value="AcylCo_DH-like_C"/>
</dbReference>
<reference evidence="5 6" key="1">
    <citation type="journal article" date="2010" name="ChemBioChem">
        <title>Cloning and characterization of the biosynthetic gene cluster of 16-membered macrolide antibiotic FD-891: involvement of a dual functional cytochrome P450 monooxygenase catalyzing epoxidation and hydroxylation.</title>
        <authorList>
            <person name="Kudo F."/>
            <person name="Motegi A."/>
            <person name="Mizoue K."/>
            <person name="Eguchi T."/>
        </authorList>
    </citation>
    <scope>NUCLEOTIDE SEQUENCE [LARGE SCALE GENOMIC DNA]</scope>
    <source>
        <strain evidence="5 6">A-8890</strain>
    </source>
</reference>
<evidence type="ECO:0000256" key="2">
    <source>
        <dbReference type="ARBA" id="ARBA00022827"/>
    </source>
</evidence>
<dbReference type="EMBL" id="AP018448">
    <property type="protein sequence ID" value="BBC31503.1"/>
    <property type="molecule type" value="Genomic_DNA"/>
</dbReference>
<dbReference type="Gene3D" id="1.10.540.10">
    <property type="entry name" value="Acyl-CoA dehydrogenase/oxidase, N-terminal domain"/>
    <property type="match status" value="1"/>
</dbReference>
<keyword evidence="2" id="KW-0274">FAD</keyword>
<feature type="domain" description="Acyl-CoA oxidase/dehydrogenase middle" evidence="4">
    <location>
        <begin position="126"/>
        <end position="215"/>
    </location>
</feature>
<dbReference type="InterPro" id="IPR009100">
    <property type="entry name" value="AcylCoA_DH/oxidase_NM_dom_sf"/>
</dbReference>
<dbReference type="InterPro" id="IPR006091">
    <property type="entry name" value="Acyl-CoA_Oxase/DH_mid-dom"/>
</dbReference>
<dbReference type="PANTHER" id="PTHR43884:SF20">
    <property type="entry name" value="ACYL-COA DEHYDROGENASE FADE28"/>
    <property type="match status" value="1"/>
</dbReference>
<gene>
    <name evidence="5" type="ORF">SGFS_027970</name>
</gene>
<proteinExistence type="predicted"/>